<accession>A0ACC2ZYE1</accession>
<protein>
    <submittedName>
        <fullName evidence="1">Uncharacterized protein</fullName>
    </submittedName>
</protein>
<dbReference type="Proteomes" id="UP001172386">
    <property type="component" value="Unassembled WGS sequence"/>
</dbReference>
<sequence>MATLDDTFNPAALARSETLNSISTIKNLPSSSAVPKPKSTSNYPRIDFEPTYTELKDAIGHKWDIYFDAVTRFTRGALHAREFGDLTDDILYASDAILHLHNKFILAIAFNSCRDTPDPGIATFVTAATDKSASTTTTKPATGITGDVGEQRLKKEVMAIHARDRRRIKNATTEATGGGKDGDDGAVAAQRNQYEEAYNASRIRVPDVQPQTGTSGLTKTNWEPEIKKRYQQPLLVEASEFPDAANVFARMVPICYEEAIPQGANMACAELVVTSAEFYFKDFLTTVFERVRANGPRYNDGFDEGGIFTAKYRRQVEQENELVKTGKLQRVRDDDLLPIESQVAKVRRPLVLNDFRLANRTGFKLWNRMPLLEFEVDNKATDTDYDDWKADRDGMHQTNGHVERTDDEMDVDDEADEDMFDWDNEGLGGRGALDGLIDDCLAVHA</sequence>
<gene>
    <name evidence="1" type="ORF">H2198_008268</name>
</gene>
<dbReference type="EMBL" id="JAPDRQ010000197">
    <property type="protein sequence ID" value="KAJ9652483.1"/>
    <property type="molecule type" value="Genomic_DNA"/>
</dbReference>
<organism evidence="1 2">
    <name type="scientific">Neophaeococcomyces mojaviensis</name>
    <dbReference type="NCBI Taxonomy" id="3383035"/>
    <lineage>
        <taxon>Eukaryota</taxon>
        <taxon>Fungi</taxon>
        <taxon>Dikarya</taxon>
        <taxon>Ascomycota</taxon>
        <taxon>Pezizomycotina</taxon>
        <taxon>Eurotiomycetes</taxon>
        <taxon>Chaetothyriomycetidae</taxon>
        <taxon>Chaetothyriales</taxon>
        <taxon>Chaetothyriales incertae sedis</taxon>
        <taxon>Neophaeococcomyces</taxon>
    </lineage>
</organism>
<proteinExistence type="predicted"/>
<comment type="caution">
    <text evidence="1">The sequence shown here is derived from an EMBL/GenBank/DDBJ whole genome shotgun (WGS) entry which is preliminary data.</text>
</comment>
<evidence type="ECO:0000313" key="1">
    <source>
        <dbReference type="EMBL" id="KAJ9652483.1"/>
    </source>
</evidence>
<reference evidence="1" key="1">
    <citation type="submission" date="2022-10" db="EMBL/GenBank/DDBJ databases">
        <title>Culturing micro-colonial fungi from biological soil crusts in the Mojave desert and describing Neophaeococcomyces mojavensis, and introducing the new genera and species Taxawa tesnikishii.</title>
        <authorList>
            <person name="Kurbessoian T."/>
            <person name="Stajich J.E."/>
        </authorList>
    </citation>
    <scope>NUCLEOTIDE SEQUENCE</scope>
    <source>
        <strain evidence="1">JES_112</strain>
    </source>
</reference>
<name>A0ACC2ZYE1_9EURO</name>
<keyword evidence="2" id="KW-1185">Reference proteome</keyword>
<evidence type="ECO:0000313" key="2">
    <source>
        <dbReference type="Proteomes" id="UP001172386"/>
    </source>
</evidence>